<dbReference type="PANTHER" id="PTHR36836">
    <property type="entry name" value="COLANIC ACID BIOSYNTHESIS PROTEIN WCAK"/>
    <property type="match status" value="1"/>
</dbReference>
<gene>
    <name evidence="2" type="ORF">KUH32_10715</name>
</gene>
<feature type="domain" description="Polysaccharide pyruvyl transferase" evidence="1">
    <location>
        <begin position="17"/>
        <end position="304"/>
    </location>
</feature>
<dbReference type="GO" id="GO:0016740">
    <property type="term" value="F:transferase activity"/>
    <property type="evidence" value="ECO:0007669"/>
    <property type="project" value="UniProtKB-KW"/>
</dbReference>
<protein>
    <submittedName>
        <fullName evidence="2">Polysaccharide pyruvyl transferase family protein</fullName>
    </submittedName>
</protein>
<organism evidence="2 3">
    <name type="scientific">Thalassococcus arenae</name>
    <dbReference type="NCBI Taxonomy" id="2851652"/>
    <lineage>
        <taxon>Bacteria</taxon>
        <taxon>Pseudomonadati</taxon>
        <taxon>Pseudomonadota</taxon>
        <taxon>Alphaproteobacteria</taxon>
        <taxon>Rhodobacterales</taxon>
        <taxon>Roseobacteraceae</taxon>
        <taxon>Thalassococcus</taxon>
    </lineage>
</organism>
<dbReference type="Proteomes" id="UP001166293">
    <property type="component" value="Unassembled WGS sequence"/>
</dbReference>
<dbReference type="PANTHER" id="PTHR36836:SF1">
    <property type="entry name" value="COLANIC ACID BIOSYNTHESIS PROTEIN WCAK"/>
    <property type="match status" value="1"/>
</dbReference>
<keyword evidence="2" id="KW-0808">Transferase</keyword>
<dbReference type="EMBL" id="JAHRWL010000001">
    <property type="protein sequence ID" value="MBV2360248.1"/>
    <property type="molecule type" value="Genomic_DNA"/>
</dbReference>
<dbReference type="Pfam" id="PF04230">
    <property type="entry name" value="PS_pyruv_trans"/>
    <property type="match status" value="1"/>
</dbReference>
<evidence type="ECO:0000313" key="2">
    <source>
        <dbReference type="EMBL" id="MBV2360248.1"/>
    </source>
</evidence>
<name>A0ABS6N897_9RHOB</name>
<dbReference type="InterPro" id="IPR007345">
    <property type="entry name" value="Polysacch_pyruvyl_Trfase"/>
</dbReference>
<accession>A0ABS6N897</accession>
<sequence>MSSTDIRAEIAGVWLPNKGAELMAVTAVTELRARIPGIAFCSKAQGPDARRAALGMPAFEPRKGSVWHRTEKLWPGIARPRATRAERPGVTHVIDASGFAYGDSWGAGKARSRAAAYIAAGYPTYLLPQAFGPFETPKLRGIMQDIVRGARSISARDRQSQAHLEGLGTGREITVVPDITLGLAPDPARVAAPDTPFAAVVINAMLLKSGTFGEDRLMALYRDILTTIANCGVAAKIVLHEPEADRTLSEELAAFGGADLVAFDDPLDIKSYLSRARVVVTARFHGLANGLSCGVPSLAVGWSHKYAELLEDFGTPEMMFQGDDAAFLARIREQLTSDEAQRAVRARLLERKAAFARTLARYWDGIAEDMLRQR</sequence>
<dbReference type="RefSeq" id="WP_217778027.1">
    <property type="nucleotide sequence ID" value="NZ_JAHRWL010000001.1"/>
</dbReference>
<proteinExistence type="predicted"/>
<keyword evidence="3" id="KW-1185">Reference proteome</keyword>
<evidence type="ECO:0000313" key="3">
    <source>
        <dbReference type="Proteomes" id="UP001166293"/>
    </source>
</evidence>
<comment type="caution">
    <text evidence="2">The sequence shown here is derived from an EMBL/GenBank/DDBJ whole genome shotgun (WGS) entry which is preliminary data.</text>
</comment>
<evidence type="ECO:0000259" key="1">
    <source>
        <dbReference type="Pfam" id="PF04230"/>
    </source>
</evidence>
<reference evidence="2" key="1">
    <citation type="submission" date="2021-06" db="EMBL/GenBank/DDBJ databases">
        <title>Thalassococcus sp. CAU 1522 isolated from sea sand, Republic of Korea.</title>
        <authorList>
            <person name="Kim W."/>
        </authorList>
    </citation>
    <scope>NUCLEOTIDE SEQUENCE</scope>
    <source>
        <strain evidence="2">CAU 1522</strain>
    </source>
</reference>